<dbReference type="EMBL" id="CAJOBB010000022">
    <property type="protein sequence ID" value="CAF3515782.1"/>
    <property type="molecule type" value="Genomic_DNA"/>
</dbReference>
<dbReference type="EMBL" id="CAJNOE010000038">
    <property type="protein sequence ID" value="CAF0787267.1"/>
    <property type="molecule type" value="Genomic_DNA"/>
</dbReference>
<evidence type="ECO:0000313" key="3">
    <source>
        <dbReference type="EMBL" id="CAF3515782.1"/>
    </source>
</evidence>
<gene>
    <name evidence="2" type="ORF">IZO911_LOCUS6194</name>
    <name evidence="3" type="ORF">KXQ929_LOCUS869</name>
</gene>
<organism evidence="2 4">
    <name type="scientific">Adineta steineri</name>
    <dbReference type="NCBI Taxonomy" id="433720"/>
    <lineage>
        <taxon>Eukaryota</taxon>
        <taxon>Metazoa</taxon>
        <taxon>Spiralia</taxon>
        <taxon>Gnathifera</taxon>
        <taxon>Rotifera</taxon>
        <taxon>Eurotatoria</taxon>
        <taxon>Bdelloidea</taxon>
        <taxon>Adinetida</taxon>
        <taxon>Adinetidae</taxon>
        <taxon>Adineta</taxon>
    </lineage>
</organism>
<dbReference type="InterPro" id="IPR011008">
    <property type="entry name" value="Dimeric_a/b-barrel"/>
</dbReference>
<dbReference type="InterPro" id="IPR050744">
    <property type="entry name" value="AI-2_Isomerase_LsrG"/>
</dbReference>
<name>A0A813RXC5_9BILA</name>
<comment type="caution">
    <text evidence="2">The sequence shown here is derived from an EMBL/GenBank/DDBJ whole genome shotgun (WGS) entry which is preliminary data.</text>
</comment>
<protein>
    <recommendedName>
        <fullName evidence="1">ABM domain-containing protein</fullName>
    </recommendedName>
</protein>
<reference evidence="2" key="1">
    <citation type="submission" date="2021-02" db="EMBL/GenBank/DDBJ databases">
        <authorList>
            <person name="Nowell W R."/>
        </authorList>
    </citation>
    <scope>NUCLEOTIDE SEQUENCE</scope>
</reference>
<evidence type="ECO:0000313" key="4">
    <source>
        <dbReference type="Proteomes" id="UP000663860"/>
    </source>
</evidence>
<dbReference type="InterPro" id="IPR007138">
    <property type="entry name" value="ABM_dom"/>
</dbReference>
<dbReference type="PANTHER" id="PTHR33336:SF15">
    <property type="entry name" value="ABM DOMAIN-CONTAINING PROTEIN"/>
    <property type="match status" value="1"/>
</dbReference>
<dbReference type="Proteomes" id="UP000663860">
    <property type="component" value="Unassembled WGS sequence"/>
</dbReference>
<accession>A0A813RXC5</accession>
<dbReference type="PROSITE" id="PS51725">
    <property type="entry name" value="ABM"/>
    <property type="match status" value="1"/>
</dbReference>
<dbReference type="Gene3D" id="3.30.70.100">
    <property type="match status" value="1"/>
</dbReference>
<dbReference type="Proteomes" id="UP000663868">
    <property type="component" value="Unassembled WGS sequence"/>
</dbReference>
<sequence>MRYIYDIMNNNLKRVKMTTSTRKDIVYVVVDLWPMEDKTEDVKKILYDTIVEAKKDRTCLKYELCENLNEKSQVTLLQAWSNEEALDKHLTSEIINKASEELRQLLTKPTEIRRYKNLG</sequence>
<dbReference type="AlphaFoldDB" id="A0A813RXC5"/>
<feature type="domain" description="ABM" evidence="1">
    <location>
        <begin position="26"/>
        <end position="115"/>
    </location>
</feature>
<evidence type="ECO:0000313" key="2">
    <source>
        <dbReference type="EMBL" id="CAF0787267.1"/>
    </source>
</evidence>
<dbReference type="Pfam" id="PF03992">
    <property type="entry name" value="ABM"/>
    <property type="match status" value="1"/>
</dbReference>
<proteinExistence type="predicted"/>
<dbReference type="GO" id="GO:0003824">
    <property type="term" value="F:catalytic activity"/>
    <property type="evidence" value="ECO:0007669"/>
    <property type="project" value="TreeGrafter"/>
</dbReference>
<dbReference type="PANTHER" id="PTHR33336">
    <property type="entry name" value="QUINOL MONOOXYGENASE YGIN-RELATED"/>
    <property type="match status" value="1"/>
</dbReference>
<evidence type="ECO:0000259" key="1">
    <source>
        <dbReference type="PROSITE" id="PS51725"/>
    </source>
</evidence>
<dbReference type="SUPFAM" id="SSF54909">
    <property type="entry name" value="Dimeric alpha+beta barrel"/>
    <property type="match status" value="1"/>
</dbReference>